<name>A0AAW2YRM4_9EUKA</name>
<reference evidence="2 3" key="1">
    <citation type="submission" date="2024-03" db="EMBL/GenBank/DDBJ databases">
        <title>The Acrasis kona genome and developmental transcriptomes reveal deep origins of eukaryotic multicellular pathways.</title>
        <authorList>
            <person name="Sheikh S."/>
            <person name="Fu C.-J."/>
            <person name="Brown M.W."/>
            <person name="Baldauf S.L."/>
        </authorList>
    </citation>
    <scope>NUCLEOTIDE SEQUENCE [LARGE SCALE GENOMIC DNA]</scope>
    <source>
        <strain evidence="2 3">ATCC MYA-3509</strain>
    </source>
</reference>
<gene>
    <name evidence="2" type="ORF">AKO1_007475</name>
</gene>
<evidence type="ECO:0000313" key="2">
    <source>
        <dbReference type="EMBL" id="KAL0479787.1"/>
    </source>
</evidence>
<accession>A0AAW2YRM4</accession>
<protein>
    <submittedName>
        <fullName evidence="2">TMN2</fullName>
    </submittedName>
</protein>
<sequence length="104" mass="12050">MVPRKVPLRVVYDSRTEINFYDSTIESSRVEVQTTPTPQPISKDYPSPFNEKSIHSSTIPHSIFNIIEEYVHYPHLQRTDSIPSLHIQSELEVQGEVNTEAYYT</sequence>
<comment type="caution">
    <text evidence="2">The sequence shown here is derived from an EMBL/GenBank/DDBJ whole genome shotgun (WGS) entry which is preliminary data.</text>
</comment>
<dbReference type="AlphaFoldDB" id="A0AAW2YRM4"/>
<dbReference type="EMBL" id="JAOPGA020000603">
    <property type="protein sequence ID" value="KAL0479787.1"/>
    <property type="molecule type" value="Genomic_DNA"/>
</dbReference>
<proteinExistence type="predicted"/>
<feature type="region of interest" description="Disordered" evidence="1">
    <location>
        <begin position="30"/>
        <end position="49"/>
    </location>
</feature>
<dbReference type="Proteomes" id="UP001431209">
    <property type="component" value="Unassembled WGS sequence"/>
</dbReference>
<evidence type="ECO:0000313" key="3">
    <source>
        <dbReference type="Proteomes" id="UP001431209"/>
    </source>
</evidence>
<keyword evidence="3" id="KW-1185">Reference proteome</keyword>
<evidence type="ECO:0000256" key="1">
    <source>
        <dbReference type="SAM" id="MobiDB-lite"/>
    </source>
</evidence>
<organism evidence="2 3">
    <name type="scientific">Acrasis kona</name>
    <dbReference type="NCBI Taxonomy" id="1008807"/>
    <lineage>
        <taxon>Eukaryota</taxon>
        <taxon>Discoba</taxon>
        <taxon>Heterolobosea</taxon>
        <taxon>Tetramitia</taxon>
        <taxon>Eutetramitia</taxon>
        <taxon>Acrasidae</taxon>
        <taxon>Acrasis</taxon>
    </lineage>
</organism>